<dbReference type="Proteomes" id="UP000612808">
    <property type="component" value="Unassembled WGS sequence"/>
</dbReference>
<organism evidence="2 3">
    <name type="scientific">Actinocatenispora rupis</name>
    <dbReference type="NCBI Taxonomy" id="519421"/>
    <lineage>
        <taxon>Bacteria</taxon>
        <taxon>Bacillati</taxon>
        <taxon>Actinomycetota</taxon>
        <taxon>Actinomycetes</taxon>
        <taxon>Micromonosporales</taxon>
        <taxon>Micromonosporaceae</taxon>
        <taxon>Actinocatenispora</taxon>
    </lineage>
</organism>
<sequence length="219" mass="22772">MRSPYTLDDPPPVDAPVAVVERTAWSLAADLWHGHQPDTLLGADCARCRSPWPCPTWEVADGVLGDVCAARPGAPPPAGPPRGAGSVPLRPGAPAQVAPAVSRPGRHALSDAFPAARRERAADGDRRAAPGTAVVGERHDAPVGWGDAPEVPSESTAARVREALFHPPVARSGPSAVPDAPRRSGRRRAEPDEPRTDQLPVVPGGEDLPVLGSPPAGRR</sequence>
<feature type="compositionally biased region" description="Basic and acidic residues" evidence="1">
    <location>
        <begin position="116"/>
        <end position="128"/>
    </location>
</feature>
<feature type="compositionally biased region" description="Basic and acidic residues" evidence="1">
    <location>
        <begin position="187"/>
        <end position="196"/>
    </location>
</feature>
<evidence type="ECO:0000256" key="1">
    <source>
        <dbReference type="SAM" id="MobiDB-lite"/>
    </source>
</evidence>
<dbReference type="AlphaFoldDB" id="A0A8J3J8W4"/>
<keyword evidence="3" id="KW-1185">Reference proteome</keyword>
<dbReference type="RefSeq" id="WP_203661598.1">
    <property type="nucleotide sequence ID" value="NZ_BAAAZM010000014.1"/>
</dbReference>
<reference evidence="2" key="1">
    <citation type="submission" date="2021-01" db="EMBL/GenBank/DDBJ databases">
        <title>Whole genome shotgun sequence of Actinocatenispora rupis NBRC 107355.</title>
        <authorList>
            <person name="Komaki H."/>
            <person name="Tamura T."/>
        </authorList>
    </citation>
    <scope>NUCLEOTIDE SEQUENCE</scope>
    <source>
        <strain evidence="2">NBRC 107355</strain>
    </source>
</reference>
<dbReference type="EMBL" id="BOMB01000028">
    <property type="protein sequence ID" value="GID14035.1"/>
    <property type="molecule type" value="Genomic_DNA"/>
</dbReference>
<protein>
    <submittedName>
        <fullName evidence="2">Uncharacterized protein</fullName>
    </submittedName>
</protein>
<feature type="region of interest" description="Disordered" evidence="1">
    <location>
        <begin position="70"/>
        <end position="219"/>
    </location>
</feature>
<evidence type="ECO:0000313" key="3">
    <source>
        <dbReference type="Proteomes" id="UP000612808"/>
    </source>
</evidence>
<proteinExistence type="predicted"/>
<comment type="caution">
    <text evidence="2">The sequence shown here is derived from an EMBL/GenBank/DDBJ whole genome shotgun (WGS) entry which is preliminary data.</text>
</comment>
<accession>A0A8J3J8W4</accession>
<name>A0A8J3J8W4_9ACTN</name>
<gene>
    <name evidence="2" type="ORF">Aru02nite_49240</name>
</gene>
<evidence type="ECO:0000313" key="2">
    <source>
        <dbReference type="EMBL" id="GID14035.1"/>
    </source>
</evidence>